<gene>
    <name evidence="1" type="ORF">ACOLOM_LOCUS4376</name>
</gene>
<sequence>MPQEVDMLSGVYPTDGDGETTAVLLNWSRLDNLKVIVKHLCQYSMFKEIMIWNNNGEVHLSDQLRYYNSPENMYFIARYIACAMATTPYCYFQDDDWIIRQVRSMYANFLRFPNLVHIDTDANVYSLTNWKWCFFDDSIDLHSCFSWVGTGAFATRENVIKFLKIASVAEMDPIEFSFGDMYFTTFMNQVPYQLENELQELPRGNAFSADDERIRNKLYMHKALLRLCDHLSRKTGAFETGELYPNIYQRDVRSPCANDRCLFLTNKRTFPDVRVFRYRPSVNISESERIHEDYYNTDHFIKHPYSHAVDGKDWTAWKSQEAIRKDDYIGLDLLFPTPLPLTFKLVIDHHRDYFSSLEIHISFDGIDWIPLVPLPKISIRQLPQTGLDGKTHLLLCSFQIRETGIRFVRLTSTDEWEFPYGVYDFSFHASTELNDEGFQRMLHLEVPRLSTIEGKKIGECGQL</sequence>
<organism evidence="1 2">
    <name type="scientific">Acaulospora colombiana</name>
    <dbReference type="NCBI Taxonomy" id="27376"/>
    <lineage>
        <taxon>Eukaryota</taxon>
        <taxon>Fungi</taxon>
        <taxon>Fungi incertae sedis</taxon>
        <taxon>Mucoromycota</taxon>
        <taxon>Glomeromycotina</taxon>
        <taxon>Glomeromycetes</taxon>
        <taxon>Diversisporales</taxon>
        <taxon>Acaulosporaceae</taxon>
        <taxon>Acaulospora</taxon>
    </lineage>
</organism>
<dbReference type="EMBL" id="CAJVPT010007191">
    <property type="protein sequence ID" value="CAG8538558.1"/>
    <property type="molecule type" value="Genomic_DNA"/>
</dbReference>
<reference evidence="1" key="1">
    <citation type="submission" date="2021-06" db="EMBL/GenBank/DDBJ databases">
        <authorList>
            <person name="Kallberg Y."/>
            <person name="Tangrot J."/>
            <person name="Rosling A."/>
        </authorList>
    </citation>
    <scope>NUCLEOTIDE SEQUENCE</scope>
    <source>
        <strain evidence="1">CL356</strain>
    </source>
</reference>
<proteinExistence type="predicted"/>
<evidence type="ECO:0000313" key="2">
    <source>
        <dbReference type="Proteomes" id="UP000789525"/>
    </source>
</evidence>
<dbReference type="Proteomes" id="UP000789525">
    <property type="component" value="Unassembled WGS sequence"/>
</dbReference>
<evidence type="ECO:0000313" key="1">
    <source>
        <dbReference type="EMBL" id="CAG8538558.1"/>
    </source>
</evidence>
<protein>
    <submittedName>
        <fullName evidence="1">3886_t:CDS:1</fullName>
    </submittedName>
</protein>
<accession>A0ACA9LRT8</accession>
<comment type="caution">
    <text evidence="1">The sequence shown here is derived from an EMBL/GenBank/DDBJ whole genome shotgun (WGS) entry which is preliminary data.</text>
</comment>
<name>A0ACA9LRT8_9GLOM</name>
<keyword evidence="2" id="KW-1185">Reference proteome</keyword>